<dbReference type="Proteomes" id="UP000887159">
    <property type="component" value="Unassembled WGS sequence"/>
</dbReference>
<comment type="caution">
    <text evidence="1">The sequence shown here is derived from an EMBL/GenBank/DDBJ whole genome shotgun (WGS) entry which is preliminary data.</text>
</comment>
<accession>A0A8X6SJ12</accession>
<name>A0A8X6SJ12_TRICX</name>
<dbReference type="EMBL" id="BMAU01021289">
    <property type="protein sequence ID" value="GFY09321.1"/>
    <property type="molecule type" value="Genomic_DNA"/>
</dbReference>
<sequence length="176" mass="19111">MICYGTPDHNSGCSSTVAFDNALWNVPFTGIAPDMNSAIMVPQIEAGFVRKDDLLPISTPAPMHIGSGDGFARTCAFRLSNSNQASVIVSLRHISGSTPGFQSGQTLVRPLLRNSHDCAAVTLHTSGYCTIRQSTASRRPTILPRSNSEICSNFAPFRRRGIIKIQLTFTLAYNHQ</sequence>
<organism evidence="1 2">
    <name type="scientific">Trichonephila clavipes</name>
    <name type="common">Golden silk orbweaver</name>
    <name type="synonym">Nephila clavipes</name>
    <dbReference type="NCBI Taxonomy" id="2585209"/>
    <lineage>
        <taxon>Eukaryota</taxon>
        <taxon>Metazoa</taxon>
        <taxon>Ecdysozoa</taxon>
        <taxon>Arthropoda</taxon>
        <taxon>Chelicerata</taxon>
        <taxon>Arachnida</taxon>
        <taxon>Araneae</taxon>
        <taxon>Araneomorphae</taxon>
        <taxon>Entelegynae</taxon>
        <taxon>Araneoidea</taxon>
        <taxon>Nephilidae</taxon>
        <taxon>Trichonephila</taxon>
    </lineage>
</organism>
<evidence type="ECO:0000313" key="2">
    <source>
        <dbReference type="Proteomes" id="UP000887159"/>
    </source>
</evidence>
<evidence type="ECO:0000313" key="1">
    <source>
        <dbReference type="EMBL" id="GFY09321.1"/>
    </source>
</evidence>
<gene>
    <name evidence="1" type="ORF">TNCV_1941311</name>
</gene>
<dbReference type="AlphaFoldDB" id="A0A8X6SJ12"/>
<proteinExistence type="predicted"/>
<keyword evidence="2" id="KW-1185">Reference proteome</keyword>
<reference evidence="1" key="1">
    <citation type="submission" date="2020-08" db="EMBL/GenBank/DDBJ databases">
        <title>Multicomponent nature underlies the extraordinary mechanical properties of spider dragline silk.</title>
        <authorList>
            <person name="Kono N."/>
            <person name="Nakamura H."/>
            <person name="Mori M."/>
            <person name="Yoshida Y."/>
            <person name="Ohtoshi R."/>
            <person name="Malay A.D."/>
            <person name="Moran D.A.P."/>
            <person name="Tomita M."/>
            <person name="Numata K."/>
            <person name="Arakawa K."/>
        </authorList>
    </citation>
    <scope>NUCLEOTIDE SEQUENCE</scope>
</reference>
<protein>
    <submittedName>
        <fullName evidence="1">Uncharacterized protein</fullName>
    </submittedName>
</protein>